<dbReference type="GO" id="GO:0005886">
    <property type="term" value="C:plasma membrane"/>
    <property type="evidence" value="ECO:0007669"/>
    <property type="project" value="TreeGrafter"/>
</dbReference>
<keyword evidence="2" id="KW-1133">Transmembrane helix</keyword>
<feature type="transmembrane region" description="Helical" evidence="2">
    <location>
        <begin position="942"/>
        <end position="964"/>
    </location>
</feature>
<dbReference type="GO" id="GO:0042910">
    <property type="term" value="F:xenobiotic transmembrane transporter activity"/>
    <property type="evidence" value="ECO:0007669"/>
    <property type="project" value="TreeGrafter"/>
</dbReference>
<dbReference type="Gene3D" id="3.30.2090.10">
    <property type="entry name" value="Multidrug efflux transporter AcrB TolC docking domain, DN and DC subdomains"/>
    <property type="match status" value="2"/>
</dbReference>
<dbReference type="EMBL" id="JABBGH010000001">
    <property type="protein sequence ID" value="NML65086.1"/>
    <property type="molecule type" value="Genomic_DNA"/>
</dbReference>
<keyword evidence="4" id="KW-1185">Reference proteome</keyword>
<feature type="transmembrane region" description="Helical" evidence="2">
    <location>
        <begin position="1048"/>
        <end position="1067"/>
    </location>
</feature>
<feature type="region of interest" description="Disordered" evidence="1">
    <location>
        <begin position="530"/>
        <end position="553"/>
    </location>
</feature>
<feature type="transmembrane region" description="Helical" evidence="2">
    <location>
        <begin position="971"/>
        <end position="989"/>
    </location>
</feature>
<evidence type="ECO:0000313" key="4">
    <source>
        <dbReference type="Proteomes" id="UP000559626"/>
    </source>
</evidence>
<dbReference type="PRINTS" id="PR00702">
    <property type="entry name" value="ACRIFLAVINRP"/>
</dbReference>
<feature type="transmembrane region" description="Helical" evidence="2">
    <location>
        <begin position="458"/>
        <end position="477"/>
    </location>
</feature>
<feature type="transmembrane region" description="Helical" evidence="2">
    <location>
        <begin position="12"/>
        <end position="29"/>
    </location>
</feature>
<reference evidence="3 4" key="1">
    <citation type="submission" date="2020-04" db="EMBL/GenBank/DDBJ databases">
        <title>Hymenobacter polaris sp. nov., isolated from Arctic soil.</title>
        <authorList>
            <person name="Dahal R.H."/>
        </authorList>
    </citation>
    <scope>NUCLEOTIDE SEQUENCE [LARGE SCALE GENOMIC DNA]</scope>
    <source>
        <strain evidence="3 4">RP-2-7</strain>
    </source>
</reference>
<dbReference type="Gene3D" id="3.30.70.1440">
    <property type="entry name" value="Multidrug efflux transporter AcrB pore domain"/>
    <property type="match status" value="1"/>
</dbReference>
<accession>A0A7Y0FM37</accession>
<dbReference type="PANTHER" id="PTHR32063:SF8">
    <property type="entry name" value="CATION EFFLUX PROTEIN"/>
    <property type="match status" value="1"/>
</dbReference>
<feature type="transmembrane region" description="Helical" evidence="2">
    <location>
        <begin position="334"/>
        <end position="354"/>
    </location>
</feature>
<feature type="transmembrane region" description="Helical" evidence="2">
    <location>
        <begin position="431"/>
        <end position="452"/>
    </location>
</feature>
<dbReference type="Proteomes" id="UP000559626">
    <property type="component" value="Unassembled WGS sequence"/>
</dbReference>
<evidence type="ECO:0000313" key="3">
    <source>
        <dbReference type="EMBL" id="NML65086.1"/>
    </source>
</evidence>
<evidence type="ECO:0000256" key="2">
    <source>
        <dbReference type="SAM" id="Phobius"/>
    </source>
</evidence>
<protein>
    <submittedName>
        <fullName evidence="3">Efflux RND transporter permease subunit</fullName>
    </submittedName>
</protein>
<feature type="transmembrane region" description="Helical" evidence="2">
    <location>
        <begin position="995"/>
        <end position="1018"/>
    </location>
</feature>
<dbReference type="Pfam" id="PF00873">
    <property type="entry name" value="ACR_tran"/>
    <property type="match status" value="2"/>
</dbReference>
<sequence>MWIVRLALARPYTFVVMALLILIGGILTIRQMAVDIFPDIPIPVVGIVWTYSGIAPEEMNQRVVIPVERAITTTVNNVEHQESQSLKGIGLIKVFFQPGTNPDAGVAQLTAINQTLLRVLPPGITPPLIIRYSASNVPIAQTSLSSETLGESDLFDAANAFIRPGLAVVPGASVLLPNGGKPKQVMVDLDPQKLAGKGLSADDVVNTLTAQNVIIPAGSAKIGNREYDVRLNSSPEAIATLNDLPIKTVDGVTTYIRDVAFVHEGSAVQQNIVRQNGRRTAIIPILKSGAASTLTIINGIKKALPNIQANAPAGLNIKLLFDQSFFVRASIKGVIIEASIAAALTALMILLFLGSWRSTLIIATSIPLSILVSIVVMNILGQTLNIMTLGGLSLAVGILVDDATVEIENIHRNMGQKKGLKRSILDGAQQIATPALVATLSICIVFVPVFFLGGVASAIFAPLATAVIFAMLASYLLSRTLVPTMVMFLLRKELPIYHAQEEEEVPSAHFRNGREVSQAERDLARLHRQQFEHEHPSGTPEEEAEAPPTKAEEAAAEGIQKSWVWRIHTGFEHGFEKFRHTYQGALDWALDHRGLVGAAFAVLFIGSLGLYPFIGENFFPTVDAGQLRLHVRVPTGTRVEETEVRFRQVEQVIRHVIPAKELDLILDNIGLPAISINLLLSDNPTIGAGDGEILVSMKEDHGPTAGYINQIRAELKQKYPDLTVFFQPADIVNQTLNFGLPAPIDIQVTGRNVPANHALAEKMEKEIAGIPGVVDAFVYQKFDQPQIRLDVDRVRAQQAGLAQRDIANNVLVNLSSSTQTNPNQWLNPQNGVNYTVAVQTPPSQLATLDELNQITVTGANQPEPQLLTSFAKVRRTSTVAVASDYNIQRTVDIYASVSGRDLGGVASDIRAVMAKYQKDKKALPKGTTLVLRGQADSMRTSFVGLELGLAGAIVLVYLLMAVNFQSWLDPLIIITALPGALAGILWMLFVTQTTLSVPALMGAIMCIGVATANSILLVTFANERREEEPDLAPRDAALDAGFTRLRPVLMTALAMIIGLLPMSLGLGEGGEQNAPLGRAVIGGLMLATVTTLFFVPIMFSFFKEREAKAEAKAQQEANEVPAPQAA</sequence>
<keyword evidence="2" id="KW-0812">Transmembrane</keyword>
<feature type="transmembrane region" description="Helical" evidence="2">
    <location>
        <begin position="1079"/>
        <end position="1102"/>
    </location>
</feature>
<dbReference type="SUPFAM" id="SSF82693">
    <property type="entry name" value="Multidrug efflux transporter AcrB pore domain, PN1, PN2, PC1 and PC2 subdomains"/>
    <property type="match status" value="2"/>
</dbReference>
<dbReference type="InterPro" id="IPR001036">
    <property type="entry name" value="Acrflvin-R"/>
</dbReference>
<organism evidence="3 4">
    <name type="scientific">Hymenobacter polaris</name>
    <dbReference type="NCBI Taxonomy" id="2682546"/>
    <lineage>
        <taxon>Bacteria</taxon>
        <taxon>Pseudomonadati</taxon>
        <taxon>Bacteroidota</taxon>
        <taxon>Cytophagia</taxon>
        <taxon>Cytophagales</taxon>
        <taxon>Hymenobacteraceae</taxon>
        <taxon>Hymenobacter</taxon>
    </lineage>
</organism>
<evidence type="ECO:0000256" key="1">
    <source>
        <dbReference type="SAM" id="MobiDB-lite"/>
    </source>
</evidence>
<dbReference type="InterPro" id="IPR027463">
    <property type="entry name" value="AcrB_DN_DC_subdom"/>
</dbReference>
<gene>
    <name evidence="3" type="ORF">HHL22_07690</name>
</gene>
<name>A0A7Y0FM37_9BACT</name>
<dbReference type="Gene3D" id="3.30.70.1320">
    <property type="entry name" value="Multidrug efflux transporter AcrB pore domain like"/>
    <property type="match status" value="1"/>
</dbReference>
<dbReference type="RefSeq" id="WP_169530342.1">
    <property type="nucleotide sequence ID" value="NZ_JABBGH010000001.1"/>
</dbReference>
<dbReference type="PANTHER" id="PTHR32063">
    <property type="match status" value="1"/>
</dbReference>
<comment type="caution">
    <text evidence="3">The sequence shown here is derived from an EMBL/GenBank/DDBJ whole genome shotgun (WGS) entry which is preliminary data.</text>
</comment>
<feature type="transmembrane region" description="Helical" evidence="2">
    <location>
        <begin position="360"/>
        <end position="380"/>
    </location>
</feature>
<dbReference type="Gene3D" id="3.30.70.1430">
    <property type="entry name" value="Multidrug efflux transporter AcrB pore domain"/>
    <property type="match status" value="2"/>
</dbReference>
<dbReference type="Gene3D" id="1.20.1640.10">
    <property type="entry name" value="Multidrug efflux transporter AcrB transmembrane domain"/>
    <property type="match status" value="2"/>
</dbReference>
<proteinExistence type="predicted"/>
<dbReference type="SUPFAM" id="SSF82714">
    <property type="entry name" value="Multidrug efflux transporter AcrB TolC docking domain, DN and DC subdomains"/>
    <property type="match status" value="2"/>
</dbReference>
<keyword evidence="2" id="KW-0472">Membrane</keyword>
<dbReference type="SUPFAM" id="SSF82866">
    <property type="entry name" value="Multidrug efflux transporter AcrB transmembrane domain"/>
    <property type="match status" value="2"/>
</dbReference>
<dbReference type="AlphaFoldDB" id="A0A7Y0FM37"/>